<keyword evidence="2 3" id="KW-0853">WD repeat</keyword>
<evidence type="ECO:0000313" key="4">
    <source>
        <dbReference type="EMBL" id="RNA27665.1"/>
    </source>
</evidence>
<dbReference type="GO" id="GO:0031931">
    <property type="term" value="C:TORC1 complex"/>
    <property type="evidence" value="ECO:0007669"/>
    <property type="project" value="UniProtKB-UniRule"/>
</dbReference>
<protein>
    <recommendedName>
        <fullName evidence="3">Target of rapamycin complex subunit lst8</fullName>
        <shortName evidence="3">TORC subunit lst8</shortName>
    </recommendedName>
</protein>
<dbReference type="Gene3D" id="2.130.10.10">
    <property type="entry name" value="YVTN repeat-like/Quinoprotein amine dehydrogenase"/>
    <property type="match status" value="1"/>
</dbReference>
<dbReference type="Proteomes" id="UP000276133">
    <property type="component" value="Unassembled WGS sequence"/>
</dbReference>
<gene>
    <name evidence="4" type="ORF">BpHYR1_013283</name>
</gene>
<feature type="repeat" description="WD" evidence="2">
    <location>
        <begin position="257"/>
        <end position="298"/>
    </location>
</feature>
<keyword evidence="3" id="KW-0677">Repeat</keyword>
<dbReference type="EMBL" id="REGN01002511">
    <property type="protein sequence ID" value="RNA27665.1"/>
    <property type="molecule type" value="Genomic_DNA"/>
</dbReference>
<dbReference type="SUPFAM" id="SSF50978">
    <property type="entry name" value="WD40 repeat-like"/>
    <property type="match status" value="1"/>
</dbReference>
<dbReference type="PANTHER" id="PTHR19842">
    <property type="entry name" value="G BETA-LIKE PROTEIN GBL"/>
    <property type="match status" value="1"/>
</dbReference>
<dbReference type="GO" id="GO:0031932">
    <property type="term" value="C:TORC2 complex"/>
    <property type="evidence" value="ECO:0007669"/>
    <property type="project" value="UniProtKB-UniRule"/>
</dbReference>
<keyword evidence="5" id="KW-1185">Reference proteome</keyword>
<comment type="function">
    <text evidence="3">Subunit of TORC1 and TORC2, which regulate cell growth and survival in response to nutrient and hormonal signals.</text>
</comment>
<dbReference type="SMART" id="SM00320">
    <property type="entry name" value="WD40"/>
    <property type="match status" value="6"/>
</dbReference>
<dbReference type="PROSITE" id="PS50082">
    <property type="entry name" value="WD_REPEATS_2"/>
    <property type="match status" value="2"/>
</dbReference>
<dbReference type="PANTHER" id="PTHR19842:SF0">
    <property type="entry name" value="TARGET OF RAPAMYCIN COMPLEX SUBUNIT LST8"/>
    <property type="match status" value="1"/>
</dbReference>
<name>A0A3M7RWE9_BRAPC</name>
<comment type="similarity">
    <text evidence="1 3">Belongs to the WD repeat LST8 family.</text>
</comment>
<comment type="subcellular location">
    <subcellularLocation>
        <location evidence="3">Cytoplasm</location>
    </subcellularLocation>
</comment>
<dbReference type="InterPro" id="IPR015943">
    <property type="entry name" value="WD40/YVTN_repeat-like_dom_sf"/>
</dbReference>
<proteinExistence type="inferred from homology"/>
<dbReference type="AlphaFoldDB" id="A0A3M7RWE9"/>
<dbReference type="OrthoDB" id="400at2759"/>
<evidence type="ECO:0000256" key="1">
    <source>
        <dbReference type="ARBA" id="ARBA00009890"/>
    </source>
</evidence>
<evidence type="ECO:0000256" key="2">
    <source>
        <dbReference type="PROSITE-ProRule" id="PRU00221"/>
    </source>
</evidence>
<comment type="caution">
    <text evidence="4">The sequence shown here is derived from an EMBL/GenBank/DDBJ whole genome shotgun (WGS) entry which is preliminary data.</text>
</comment>
<dbReference type="Pfam" id="PF00400">
    <property type="entry name" value="WD40"/>
    <property type="match status" value="4"/>
</dbReference>
<dbReference type="GO" id="GO:0031929">
    <property type="term" value="P:TOR signaling"/>
    <property type="evidence" value="ECO:0007669"/>
    <property type="project" value="UniProtKB-UniRule"/>
</dbReference>
<evidence type="ECO:0000313" key="5">
    <source>
        <dbReference type="Proteomes" id="UP000276133"/>
    </source>
</evidence>
<feature type="repeat" description="WD" evidence="2">
    <location>
        <begin position="211"/>
        <end position="242"/>
    </location>
</feature>
<dbReference type="InterPro" id="IPR036322">
    <property type="entry name" value="WD40_repeat_dom_sf"/>
</dbReference>
<evidence type="ECO:0000256" key="3">
    <source>
        <dbReference type="RuleBase" id="RU369068"/>
    </source>
</evidence>
<reference evidence="4 5" key="1">
    <citation type="journal article" date="2018" name="Sci. Rep.">
        <title>Genomic signatures of local adaptation to the degree of environmental predictability in rotifers.</title>
        <authorList>
            <person name="Franch-Gras L."/>
            <person name="Hahn C."/>
            <person name="Garcia-Roger E.M."/>
            <person name="Carmona M.J."/>
            <person name="Serra M."/>
            <person name="Gomez A."/>
        </authorList>
    </citation>
    <scope>NUCLEOTIDE SEQUENCE [LARGE SCALE GENOMIC DNA]</scope>
    <source>
        <strain evidence="4">HYR1</strain>
    </source>
</reference>
<dbReference type="STRING" id="10195.A0A3M7RWE9"/>
<organism evidence="4 5">
    <name type="scientific">Brachionus plicatilis</name>
    <name type="common">Marine rotifer</name>
    <name type="synonym">Brachionus muelleri</name>
    <dbReference type="NCBI Taxonomy" id="10195"/>
    <lineage>
        <taxon>Eukaryota</taxon>
        <taxon>Metazoa</taxon>
        <taxon>Spiralia</taxon>
        <taxon>Gnathifera</taxon>
        <taxon>Rotifera</taxon>
        <taxon>Eurotatoria</taxon>
        <taxon>Monogononta</taxon>
        <taxon>Pseudotrocha</taxon>
        <taxon>Ploima</taxon>
        <taxon>Brachionidae</taxon>
        <taxon>Brachionus</taxon>
    </lineage>
</organism>
<keyword evidence="3" id="KW-0963">Cytoplasm</keyword>
<dbReference type="GO" id="GO:0032956">
    <property type="term" value="P:regulation of actin cytoskeleton organization"/>
    <property type="evidence" value="ECO:0007669"/>
    <property type="project" value="TreeGrafter"/>
</dbReference>
<sequence length="314" mass="35497">MNSSTNQILFATSGYDHTVRLWHPHNAMCYKILQHNESQVNCMAFHPNKNLMATGGYQQVCIYDIQSNTQNLLMNLDGVVKNTIAIGFKDKGTCMYTAGENKCIKLWDMRNIKCSSSFEHSMPISSLALHPNQLEFIFGDDKGAMYRWDIRTDQAETLVMPEESKSTIRSISINQEGTMMAAVNNEGYCFYWLLSGGQGDNSTMLRRCQINQFHKRYALKCLFSPDSTLLATSSADGTAKIWRTVDFSLISECKESKQSGSKWIWDLAFTCDSEYLLTASSDKVARLWAVKTGEIKRDFIGHQKPVVCIAFSDT</sequence>
<accession>A0A3M7RWE9</accession>
<dbReference type="InterPro" id="IPR001680">
    <property type="entry name" value="WD40_rpt"/>
</dbReference>
<dbReference type="InterPro" id="IPR037588">
    <property type="entry name" value="MLST8"/>
</dbReference>
<dbReference type="GO" id="GO:0005737">
    <property type="term" value="C:cytoplasm"/>
    <property type="evidence" value="ECO:0007669"/>
    <property type="project" value="UniProtKB-SubCell"/>
</dbReference>
<comment type="subunit">
    <text evidence="3">Part of TORC1 complex. Part of the TORC2 complex.</text>
</comment>